<dbReference type="InterPro" id="IPR001564">
    <property type="entry name" value="Nucleoside_diP_kinase"/>
</dbReference>
<evidence type="ECO:0000256" key="2">
    <source>
        <dbReference type="ARBA" id="ARBA00022490"/>
    </source>
</evidence>
<comment type="catalytic activity">
    <reaction evidence="12">
        <text>a 2'-deoxyribonucleoside 5'-diphosphate + ATP = a 2'-deoxyribonucleoside 5'-triphosphate + ADP</text>
        <dbReference type="Rhea" id="RHEA:44640"/>
        <dbReference type="ChEBI" id="CHEBI:30616"/>
        <dbReference type="ChEBI" id="CHEBI:61560"/>
        <dbReference type="ChEBI" id="CHEBI:73316"/>
        <dbReference type="ChEBI" id="CHEBI:456216"/>
        <dbReference type="EC" id="2.7.4.6"/>
    </reaction>
</comment>
<evidence type="ECO:0000256" key="11">
    <source>
        <dbReference type="RuleBase" id="RU004011"/>
    </source>
</evidence>
<evidence type="ECO:0000256" key="10">
    <source>
        <dbReference type="PROSITE-ProRule" id="PRU00706"/>
    </source>
</evidence>
<protein>
    <recommendedName>
        <fullName evidence="12">Nucleoside diphosphate kinase</fullName>
        <ecNumber evidence="12">2.7.4.6</ecNumber>
    </recommendedName>
</protein>
<evidence type="ECO:0000259" key="13">
    <source>
        <dbReference type="SMART" id="SM00562"/>
    </source>
</evidence>
<feature type="domain" description="Nucleoside diphosphate kinase-like" evidence="13">
    <location>
        <begin position="4"/>
        <end position="145"/>
    </location>
</feature>
<evidence type="ECO:0000256" key="5">
    <source>
        <dbReference type="ARBA" id="ARBA00022741"/>
    </source>
</evidence>
<evidence type="ECO:0000256" key="3">
    <source>
        <dbReference type="ARBA" id="ARBA00022679"/>
    </source>
</evidence>
<dbReference type="EC" id="2.7.4.6" evidence="12"/>
<dbReference type="AlphaFoldDB" id="A0A653DWQ1"/>
<evidence type="ECO:0000313" key="14">
    <source>
        <dbReference type="EMBL" id="VEN64492.1"/>
    </source>
</evidence>
<keyword evidence="3 12" id="KW-0808">Transferase</keyword>
<feature type="binding site" evidence="10">
    <location>
        <position position="109"/>
    </location>
    <ligand>
        <name>ATP</name>
        <dbReference type="ChEBI" id="CHEBI:30616"/>
    </ligand>
</feature>
<dbReference type="PANTHER" id="PTHR46161">
    <property type="entry name" value="NUCLEOSIDE DIPHOSPHATE KINASE"/>
    <property type="match status" value="1"/>
</dbReference>
<feature type="binding site" evidence="10">
    <location>
        <position position="119"/>
    </location>
    <ligand>
        <name>ATP</name>
        <dbReference type="ChEBI" id="CHEBI:30616"/>
    </ligand>
</feature>
<dbReference type="GO" id="GO:0006228">
    <property type="term" value="P:UTP biosynthetic process"/>
    <property type="evidence" value="ECO:0007669"/>
    <property type="project" value="InterPro"/>
</dbReference>
<dbReference type="SUPFAM" id="SSF54919">
    <property type="entry name" value="Nucleoside diphosphate kinase, NDK"/>
    <property type="match status" value="1"/>
</dbReference>
<proteinExistence type="inferred from homology"/>
<dbReference type="InterPro" id="IPR023005">
    <property type="entry name" value="Nucleoside_diP_kinase_AS"/>
</dbReference>
<comment type="similarity">
    <text evidence="1 10 11">Belongs to the NDK family.</text>
</comment>
<dbReference type="GO" id="GO:0005524">
    <property type="term" value="F:ATP binding"/>
    <property type="evidence" value="ECO:0007669"/>
    <property type="project" value="UniProtKB-KW"/>
</dbReference>
<dbReference type="GO" id="GO:0006241">
    <property type="term" value="P:CTP biosynthetic process"/>
    <property type="evidence" value="ECO:0007669"/>
    <property type="project" value="InterPro"/>
</dbReference>
<dbReference type="GO" id="GO:0006183">
    <property type="term" value="P:GTP biosynthetic process"/>
    <property type="evidence" value="ECO:0007669"/>
    <property type="project" value="InterPro"/>
</dbReference>
<dbReference type="GO" id="GO:0046872">
    <property type="term" value="F:metal ion binding"/>
    <property type="evidence" value="ECO:0007669"/>
    <property type="project" value="UniProtKB-KW"/>
</dbReference>
<evidence type="ECO:0000256" key="12">
    <source>
        <dbReference type="RuleBase" id="RU004013"/>
    </source>
</evidence>
<keyword evidence="2" id="KW-0963">Cytoplasm</keyword>
<dbReference type="GO" id="GO:0004550">
    <property type="term" value="F:nucleoside diphosphate kinase activity"/>
    <property type="evidence" value="ECO:0007669"/>
    <property type="project" value="UniProtKB-EC"/>
</dbReference>
<evidence type="ECO:0000313" key="15">
    <source>
        <dbReference type="Proteomes" id="UP000410492"/>
    </source>
</evidence>
<dbReference type="Proteomes" id="UP000410492">
    <property type="component" value="Unassembled WGS sequence"/>
</dbReference>
<keyword evidence="6 12" id="KW-0418">Kinase</keyword>
<keyword evidence="7 12" id="KW-0067">ATP-binding</keyword>
<feature type="binding site" evidence="10">
    <location>
        <position position="61"/>
    </location>
    <ligand>
        <name>ATP</name>
        <dbReference type="ChEBI" id="CHEBI:30616"/>
    </ligand>
</feature>
<dbReference type="PANTHER" id="PTHR46161:SF3">
    <property type="entry name" value="NUCLEOSIDE DIPHOSPHATE KINASE DDB_G0292928-RELATED"/>
    <property type="match status" value="1"/>
</dbReference>
<dbReference type="EMBL" id="CAACVG010015465">
    <property type="protein sequence ID" value="VEN64492.1"/>
    <property type="molecule type" value="Genomic_DNA"/>
</dbReference>
<gene>
    <name evidence="14" type="ORF">CALMAC_LOCUS21003</name>
</gene>
<feature type="binding site" evidence="10">
    <location>
        <position position="12"/>
    </location>
    <ligand>
        <name>ATP</name>
        <dbReference type="ChEBI" id="CHEBI:30616"/>
    </ligand>
</feature>
<evidence type="ECO:0000256" key="4">
    <source>
        <dbReference type="ARBA" id="ARBA00022723"/>
    </source>
</evidence>
<dbReference type="OrthoDB" id="25346at2759"/>
<organism evidence="14 15">
    <name type="scientific">Callosobruchus maculatus</name>
    <name type="common">Southern cowpea weevil</name>
    <name type="synonym">Pulse bruchid</name>
    <dbReference type="NCBI Taxonomy" id="64391"/>
    <lineage>
        <taxon>Eukaryota</taxon>
        <taxon>Metazoa</taxon>
        <taxon>Ecdysozoa</taxon>
        <taxon>Arthropoda</taxon>
        <taxon>Hexapoda</taxon>
        <taxon>Insecta</taxon>
        <taxon>Pterygota</taxon>
        <taxon>Neoptera</taxon>
        <taxon>Endopterygota</taxon>
        <taxon>Coleoptera</taxon>
        <taxon>Polyphaga</taxon>
        <taxon>Cucujiformia</taxon>
        <taxon>Chrysomeloidea</taxon>
        <taxon>Chrysomelidae</taxon>
        <taxon>Bruchinae</taxon>
        <taxon>Bruchini</taxon>
        <taxon>Callosobruchus</taxon>
    </lineage>
</organism>
<dbReference type="InterPro" id="IPR036850">
    <property type="entry name" value="NDK-like_dom_sf"/>
</dbReference>
<evidence type="ECO:0000256" key="8">
    <source>
        <dbReference type="ARBA" id="ARBA00022842"/>
    </source>
</evidence>
<feature type="binding site" evidence="10">
    <location>
        <position position="95"/>
    </location>
    <ligand>
        <name>ATP</name>
        <dbReference type="ChEBI" id="CHEBI:30616"/>
    </ligand>
</feature>
<dbReference type="InterPro" id="IPR034907">
    <property type="entry name" value="NDK-like_dom"/>
</dbReference>
<sequence>MSGAQQTLAILKPHVVKNPFSLSRIKNIILNANFKIVHLKRKTIDLREAEAFYGEHKGKFFYNRLVTFMTSGPCELMILTKENAIQEWRQLMGPTKVFRAQFEAPDSLRGQFGLSDTRNATHGSDSPESAMKEIEIFFPEFRLETVINF</sequence>
<accession>A0A653DWQ1</accession>
<dbReference type="PROSITE" id="PS00469">
    <property type="entry name" value="NDPK"/>
    <property type="match status" value="1"/>
</dbReference>
<reference evidence="14 15" key="1">
    <citation type="submission" date="2019-01" db="EMBL/GenBank/DDBJ databases">
        <authorList>
            <person name="Sayadi A."/>
        </authorList>
    </citation>
    <scope>NUCLEOTIDE SEQUENCE [LARGE SCALE GENOMIC DNA]</scope>
</reference>
<dbReference type="PROSITE" id="PS51374">
    <property type="entry name" value="NDPK_LIKE"/>
    <property type="match status" value="1"/>
</dbReference>
<dbReference type="SMART" id="SM00562">
    <property type="entry name" value="NDK"/>
    <property type="match status" value="1"/>
</dbReference>
<evidence type="ECO:0000256" key="9">
    <source>
        <dbReference type="ARBA" id="ARBA00023080"/>
    </source>
</evidence>
<feature type="active site" description="Pros-phosphohistidine intermediate" evidence="10">
    <location>
        <position position="122"/>
    </location>
</feature>
<keyword evidence="15" id="KW-1185">Reference proteome</keyword>
<feature type="binding site" evidence="10">
    <location>
        <position position="89"/>
    </location>
    <ligand>
        <name>ATP</name>
        <dbReference type="ChEBI" id="CHEBI:30616"/>
    </ligand>
</feature>
<keyword evidence="8" id="KW-0460">Magnesium</keyword>
<dbReference type="Gene3D" id="3.30.70.141">
    <property type="entry name" value="Nucleoside diphosphate kinase-like domain"/>
    <property type="match status" value="1"/>
</dbReference>
<evidence type="ECO:0000256" key="1">
    <source>
        <dbReference type="ARBA" id="ARBA00008142"/>
    </source>
</evidence>
<keyword evidence="5 12" id="KW-0547">Nucleotide-binding</keyword>
<keyword evidence="9" id="KW-0546">Nucleotide metabolism</keyword>
<keyword evidence="4" id="KW-0479">Metal-binding</keyword>
<name>A0A653DWQ1_CALMS</name>
<dbReference type="Pfam" id="PF00334">
    <property type="entry name" value="NDK"/>
    <property type="match status" value="1"/>
</dbReference>
<dbReference type="PRINTS" id="PR01243">
    <property type="entry name" value="NUCDPKINASE"/>
</dbReference>
<evidence type="ECO:0000256" key="7">
    <source>
        <dbReference type="ARBA" id="ARBA00022840"/>
    </source>
</evidence>
<evidence type="ECO:0000256" key="6">
    <source>
        <dbReference type="ARBA" id="ARBA00022777"/>
    </source>
</evidence>